<keyword evidence="1" id="KW-0812">Transmembrane</keyword>
<name>A0AAV4LVK9_BABCB</name>
<dbReference type="EMBL" id="BPLF01000002">
    <property type="protein sequence ID" value="GIX63657.1"/>
    <property type="molecule type" value="Genomic_DNA"/>
</dbReference>
<comment type="caution">
    <text evidence="2">The sequence shown here is derived from an EMBL/GenBank/DDBJ whole genome shotgun (WGS) entry which is preliminary data.</text>
</comment>
<reference evidence="2 3" key="1">
    <citation type="submission" date="2021-06" db="EMBL/GenBank/DDBJ databases">
        <title>Genome sequence of Babesia caballi.</title>
        <authorList>
            <person name="Yamagishi J."/>
            <person name="Kidaka T."/>
            <person name="Ochi A."/>
        </authorList>
    </citation>
    <scope>NUCLEOTIDE SEQUENCE [LARGE SCALE GENOMIC DNA]</scope>
    <source>
        <strain evidence="2">USDA-D6B2</strain>
    </source>
</reference>
<accession>A0AAV4LVK9</accession>
<gene>
    <name evidence="2" type="ORF">BcabD6B2_30920</name>
</gene>
<dbReference type="AlphaFoldDB" id="A0AAV4LVK9"/>
<evidence type="ECO:0000313" key="3">
    <source>
        <dbReference type="Proteomes" id="UP001497744"/>
    </source>
</evidence>
<evidence type="ECO:0000256" key="1">
    <source>
        <dbReference type="SAM" id="Phobius"/>
    </source>
</evidence>
<dbReference type="InterPro" id="IPR024751">
    <property type="entry name" value="VESA1"/>
</dbReference>
<dbReference type="Pfam" id="PF12785">
    <property type="entry name" value="VESA1_N"/>
    <property type="match status" value="1"/>
</dbReference>
<evidence type="ECO:0000313" key="2">
    <source>
        <dbReference type="EMBL" id="GIX63657.1"/>
    </source>
</evidence>
<protein>
    <submittedName>
        <fullName evidence="2">Variant erythrocyte surface antigen-1 family protein</fullName>
    </submittedName>
</protein>
<dbReference type="Proteomes" id="UP001497744">
    <property type="component" value="Unassembled WGS sequence"/>
</dbReference>
<keyword evidence="1" id="KW-1133">Transmembrane helix</keyword>
<dbReference type="GeneID" id="94195138"/>
<keyword evidence="1" id="KW-0472">Membrane</keyword>
<sequence length="977" mass="106868">MGTKQLTDCPSNLKEAIDWILRVTGKDTVSGGGDGGTEGLQKAVQELLRMAGVENNNPKILINKDLIDNLADGLAKFIGYTNPGNGTIGTGGIAASGQPVNPSATGTGYKLTYDRGSATWSSSFGNNGDSSIAAKIFLGCVPMIFSSLTYLYWRCDDKGDGEWTKYGFNQSGALKNFMVGMGYKASELSLSMRGSHISISAMNDKFDDFKKGMTAAAQTATERANKEKQTFNKLYPGGSFSENNKPAYPEFLKALQQNGETKAGSITNNANGNSFSIFYHIAKLYFSAKQAGQSTITAFERRGPSTIREMLYFLAALPFSPSYASLNEHITSLFQSLSHNTHNDIDAVYMIPVADTTSVSSNNTLSAANVKDYLTSTCLCSSSLLAVIQGNSGSPNPDKPWLYSLFSNSMNLHYPSGPALFKKLADYAYALQFQLTFLYKQCRGAYSKSCGWQACRFGSRINPQQDYVHQVPSHICNGYNCNGNEQCNHKSTGTCKHNEGAIGAICGKGADSNSPLQAFLTDKLQGFSRSKNFDPLSTNHLDNHPPGFLCHVKMGFSPADLRSEPGIGNHVYSALDTFCGDAHGPLPHLSEKLGCLTNRTPRILGDVFGFLWQLTGQMFNKPQILGKVRDALSLHPNSVDDFIAKLTQSLTPVMQSTQPKDSGLVKSLEAMAPTIPFLYQLFTVNPDDFLPVRLFNLAEHCHKVDTSDVGFKISHQNSSNPAVTSGHDCRSYPNDLWSIYQPVRPTFGGGDDSQEACRGTNCGGYLYPLTHSDGATYAPTNAPAYLSWLAYLTDDFHEWFENLLADFTNIDCKMFGCKGRTCQGRHGLGQHGSVSPQCACQSVVQCGGVLPLLYRHGFQFTDAYSLNGGRGGNDKSKRSCQNFHKQLSNVLSENAPLAKLLESIDSFLYMFRFYFFYNLSSFWLCSLAILAYFIFYGMDVLHFKSHVHFPSSHSVPPIGLLTTGKGPALTKLTYYMP</sequence>
<organism evidence="2 3">
    <name type="scientific">Babesia caballi</name>
    <dbReference type="NCBI Taxonomy" id="5871"/>
    <lineage>
        <taxon>Eukaryota</taxon>
        <taxon>Sar</taxon>
        <taxon>Alveolata</taxon>
        <taxon>Apicomplexa</taxon>
        <taxon>Aconoidasida</taxon>
        <taxon>Piroplasmida</taxon>
        <taxon>Babesiidae</taxon>
        <taxon>Babesia</taxon>
    </lineage>
</organism>
<feature type="transmembrane region" description="Helical" evidence="1">
    <location>
        <begin position="914"/>
        <end position="935"/>
    </location>
</feature>
<dbReference type="RefSeq" id="XP_067715726.1">
    <property type="nucleotide sequence ID" value="XM_067859625.1"/>
</dbReference>
<proteinExistence type="predicted"/>
<keyword evidence="3" id="KW-1185">Reference proteome</keyword>